<organism evidence="1 2">
    <name type="scientific">Egicoccus halophilus</name>
    <dbReference type="NCBI Taxonomy" id="1670830"/>
    <lineage>
        <taxon>Bacteria</taxon>
        <taxon>Bacillati</taxon>
        <taxon>Actinomycetota</taxon>
        <taxon>Nitriliruptoria</taxon>
        <taxon>Egicoccales</taxon>
        <taxon>Egicoccaceae</taxon>
        <taxon>Egicoccus</taxon>
    </lineage>
</organism>
<name>A0A8J3A8F0_9ACTN</name>
<protein>
    <recommendedName>
        <fullName evidence="3">ATPase</fullName>
    </recommendedName>
</protein>
<dbReference type="OrthoDB" id="3291843at2"/>
<evidence type="ECO:0008006" key="3">
    <source>
        <dbReference type="Google" id="ProtNLM"/>
    </source>
</evidence>
<proteinExistence type="predicted"/>
<comment type="caution">
    <text evidence="1">The sequence shown here is derived from an EMBL/GenBank/DDBJ whole genome shotgun (WGS) entry which is preliminary data.</text>
</comment>
<evidence type="ECO:0000313" key="1">
    <source>
        <dbReference type="EMBL" id="GGI06450.1"/>
    </source>
</evidence>
<gene>
    <name evidence="1" type="ORF">GCM10011354_19150</name>
</gene>
<dbReference type="AlphaFoldDB" id="A0A8J3A8F0"/>
<dbReference type="RefSeq" id="WP_130650529.1">
    <property type="nucleotide sequence ID" value="NZ_BMHA01000006.1"/>
</dbReference>
<keyword evidence="2" id="KW-1185">Reference proteome</keyword>
<evidence type="ECO:0000313" key="2">
    <source>
        <dbReference type="Proteomes" id="UP000650511"/>
    </source>
</evidence>
<dbReference type="Proteomes" id="UP000650511">
    <property type="component" value="Unassembled WGS sequence"/>
</dbReference>
<reference evidence="1" key="2">
    <citation type="submission" date="2020-09" db="EMBL/GenBank/DDBJ databases">
        <authorList>
            <person name="Sun Q."/>
            <person name="Zhou Y."/>
        </authorList>
    </citation>
    <scope>NUCLEOTIDE SEQUENCE</scope>
    <source>
        <strain evidence="1">CGMCC 1.14988</strain>
    </source>
</reference>
<reference evidence="1" key="1">
    <citation type="journal article" date="2014" name="Int. J. Syst. Evol. Microbiol.">
        <title>Complete genome sequence of Corynebacterium casei LMG S-19264T (=DSM 44701T), isolated from a smear-ripened cheese.</title>
        <authorList>
            <consortium name="US DOE Joint Genome Institute (JGI-PGF)"/>
            <person name="Walter F."/>
            <person name="Albersmeier A."/>
            <person name="Kalinowski J."/>
            <person name="Ruckert C."/>
        </authorList>
    </citation>
    <scope>NUCLEOTIDE SEQUENCE</scope>
    <source>
        <strain evidence="1">CGMCC 1.14988</strain>
    </source>
</reference>
<accession>A0A8J3A8F0</accession>
<sequence length="173" mass="19625">MTDRGVPLDVEAKLHQLERLVAEAKAVPLSASIMLNRAEIDGLVADVRDALPDELTQARRILRERDDILERARADAEHIVEDAREDAARLVSHEQVVRSADRTADQVVEEAREQARQMRLEAEDYVDAKLANFEVVLQKTLTAVEKGRQRLRGRLDTDQLAEDFDEFDVRTGD</sequence>
<dbReference type="EMBL" id="BMHA01000006">
    <property type="protein sequence ID" value="GGI06450.1"/>
    <property type="molecule type" value="Genomic_DNA"/>
</dbReference>